<dbReference type="EMBL" id="VUJU01000942">
    <property type="protein sequence ID" value="KAF0767567.1"/>
    <property type="molecule type" value="Genomic_DNA"/>
</dbReference>
<keyword evidence="3" id="KW-1185">Reference proteome</keyword>
<reference evidence="2 3" key="1">
    <citation type="submission" date="2019-08" db="EMBL/GenBank/DDBJ databases">
        <title>Whole genome of Aphis craccivora.</title>
        <authorList>
            <person name="Voronova N.V."/>
            <person name="Shulinski R.S."/>
            <person name="Bandarenka Y.V."/>
            <person name="Zhorov D.G."/>
            <person name="Warner D."/>
        </authorList>
    </citation>
    <scope>NUCLEOTIDE SEQUENCE [LARGE SCALE GENOMIC DNA]</scope>
    <source>
        <strain evidence="2">180601</strain>
        <tissue evidence="2">Whole Body</tissue>
    </source>
</reference>
<feature type="compositionally biased region" description="Basic and acidic residues" evidence="1">
    <location>
        <begin position="11"/>
        <end position="61"/>
    </location>
</feature>
<feature type="region of interest" description="Disordered" evidence="1">
    <location>
        <begin position="1"/>
        <end position="65"/>
    </location>
</feature>
<evidence type="ECO:0000313" key="3">
    <source>
        <dbReference type="Proteomes" id="UP000478052"/>
    </source>
</evidence>
<dbReference type="AlphaFoldDB" id="A0A6G0ZAK4"/>
<gene>
    <name evidence="2" type="ORF">FWK35_00006840</name>
</gene>
<protein>
    <submittedName>
        <fullName evidence="2">PP28 domain-containing protein</fullName>
    </submittedName>
</protein>
<accession>A0A6G0ZAK4</accession>
<evidence type="ECO:0000256" key="1">
    <source>
        <dbReference type="SAM" id="MobiDB-lite"/>
    </source>
</evidence>
<evidence type="ECO:0000313" key="2">
    <source>
        <dbReference type="EMBL" id="KAF0767567.1"/>
    </source>
</evidence>
<dbReference type="Proteomes" id="UP000478052">
    <property type="component" value="Unassembled WGS sequence"/>
</dbReference>
<comment type="caution">
    <text evidence="2">The sequence shown here is derived from an EMBL/GenBank/DDBJ whole genome shotgun (WGS) entry which is preliminary data.</text>
</comment>
<name>A0A6G0ZAK4_APHCR</name>
<proteinExistence type="predicted"/>
<sequence>MPRENLSNLKRRNDELPISEELVKPSVHDDKDQISNNYKRTDGERESNEDESKVVPDEHGISHLIQIKNPDRKKLKLERLASLNAFFADTSEPDLLYKLEKLVKLINFKKTHFLNGIHMFREEKEKEKEQQRENYQNMQTQDNIEEAQLDVKEVDKAI</sequence>
<feature type="region of interest" description="Disordered" evidence="1">
    <location>
        <begin position="124"/>
        <end position="146"/>
    </location>
</feature>
<organism evidence="2 3">
    <name type="scientific">Aphis craccivora</name>
    <name type="common">Cowpea aphid</name>
    <dbReference type="NCBI Taxonomy" id="307492"/>
    <lineage>
        <taxon>Eukaryota</taxon>
        <taxon>Metazoa</taxon>
        <taxon>Ecdysozoa</taxon>
        <taxon>Arthropoda</taxon>
        <taxon>Hexapoda</taxon>
        <taxon>Insecta</taxon>
        <taxon>Pterygota</taxon>
        <taxon>Neoptera</taxon>
        <taxon>Paraneoptera</taxon>
        <taxon>Hemiptera</taxon>
        <taxon>Sternorrhyncha</taxon>
        <taxon>Aphidomorpha</taxon>
        <taxon>Aphidoidea</taxon>
        <taxon>Aphididae</taxon>
        <taxon>Aphidini</taxon>
        <taxon>Aphis</taxon>
        <taxon>Aphis</taxon>
    </lineage>
</organism>
<dbReference type="OrthoDB" id="6627686at2759"/>